<evidence type="ECO:0000256" key="2">
    <source>
        <dbReference type="ARBA" id="ARBA00022448"/>
    </source>
</evidence>
<dbReference type="InterPro" id="IPR035906">
    <property type="entry name" value="MetI-like_sf"/>
</dbReference>
<evidence type="ECO:0000259" key="9">
    <source>
        <dbReference type="PROSITE" id="PS50928"/>
    </source>
</evidence>
<protein>
    <submittedName>
        <fullName evidence="10">Putative spermidine/putrescine transport system permease protein</fullName>
    </submittedName>
</protein>
<proteinExistence type="inferred from homology"/>
<dbReference type="InterPro" id="IPR000515">
    <property type="entry name" value="MetI-like"/>
</dbReference>
<feature type="transmembrane region" description="Helical" evidence="8">
    <location>
        <begin position="126"/>
        <end position="150"/>
    </location>
</feature>
<feature type="transmembrane region" description="Helical" evidence="8">
    <location>
        <begin position="12"/>
        <end position="36"/>
    </location>
</feature>
<name>A0A1H5PYX1_9ACTN</name>
<evidence type="ECO:0000313" key="10">
    <source>
        <dbReference type="EMBL" id="SEF18854.1"/>
    </source>
</evidence>
<dbReference type="GO" id="GO:0005886">
    <property type="term" value="C:plasma membrane"/>
    <property type="evidence" value="ECO:0007669"/>
    <property type="project" value="UniProtKB-SubCell"/>
</dbReference>
<dbReference type="EMBL" id="FNUC01000004">
    <property type="protein sequence ID" value="SEF18854.1"/>
    <property type="molecule type" value="Genomic_DNA"/>
</dbReference>
<feature type="transmembrane region" description="Helical" evidence="8">
    <location>
        <begin position="56"/>
        <end position="84"/>
    </location>
</feature>
<dbReference type="RefSeq" id="WP_069111386.1">
    <property type="nucleotide sequence ID" value="NZ_FNUC01000004.1"/>
</dbReference>
<feature type="transmembrane region" description="Helical" evidence="8">
    <location>
        <begin position="96"/>
        <end position="120"/>
    </location>
</feature>
<accession>A0A1H5PYX1</accession>
<dbReference type="PANTHER" id="PTHR43357:SF4">
    <property type="entry name" value="INNER MEMBRANE ABC TRANSPORTER PERMEASE PROTEIN YDCV"/>
    <property type="match status" value="1"/>
</dbReference>
<organism evidence="10 11">
    <name type="scientific">Jiangella alba</name>
    <dbReference type="NCBI Taxonomy" id="561176"/>
    <lineage>
        <taxon>Bacteria</taxon>
        <taxon>Bacillati</taxon>
        <taxon>Actinomycetota</taxon>
        <taxon>Actinomycetes</taxon>
        <taxon>Jiangellales</taxon>
        <taxon>Jiangellaceae</taxon>
        <taxon>Jiangella</taxon>
    </lineage>
</organism>
<keyword evidence="4" id="KW-0997">Cell inner membrane</keyword>
<evidence type="ECO:0000313" key="11">
    <source>
        <dbReference type="Proteomes" id="UP000181980"/>
    </source>
</evidence>
<comment type="similarity">
    <text evidence="8">Belongs to the binding-protein-dependent transport system permease family.</text>
</comment>
<evidence type="ECO:0000256" key="6">
    <source>
        <dbReference type="ARBA" id="ARBA00022989"/>
    </source>
</evidence>
<dbReference type="PANTHER" id="PTHR43357">
    <property type="entry name" value="INNER MEMBRANE ABC TRANSPORTER PERMEASE PROTEIN YDCV"/>
    <property type="match status" value="1"/>
</dbReference>
<dbReference type="AlphaFoldDB" id="A0A1H5PYX1"/>
<keyword evidence="3" id="KW-1003">Cell membrane</keyword>
<evidence type="ECO:0000256" key="3">
    <source>
        <dbReference type="ARBA" id="ARBA00022475"/>
    </source>
</evidence>
<dbReference type="CDD" id="cd06261">
    <property type="entry name" value="TM_PBP2"/>
    <property type="match status" value="1"/>
</dbReference>
<dbReference type="PROSITE" id="PS50928">
    <property type="entry name" value="ABC_TM1"/>
    <property type="match status" value="1"/>
</dbReference>
<feature type="domain" description="ABC transmembrane type-1" evidence="9">
    <location>
        <begin position="61"/>
        <end position="249"/>
    </location>
</feature>
<dbReference type="STRING" id="561176.SAMN04488561_6925"/>
<sequence>MRAGLFVRVFGLVFAAILIIPTVVVTATAFTEGSIITFPPQGMSWRWFEEVLTDPVWTGAIRTSLTVGVLAAVIAVVVGTSLALAAARGGLLPSSLVVAVGMTPMVVPLVVVAIGVYFVYVRIGLYGGILSLALAHAVLGVPFVLVNVLAALRSLDPHVEEAARACGAGPVRTLLRVTVPQILPAALIGGLFAFITSWDEVVVAIFLNTPTLRTLPVVIWGQVRSGLEPSTSAVATILTVVSLVVFALTAAISSRRSRSRRVH</sequence>
<dbReference type="GO" id="GO:0055085">
    <property type="term" value="P:transmembrane transport"/>
    <property type="evidence" value="ECO:0007669"/>
    <property type="project" value="InterPro"/>
</dbReference>
<keyword evidence="5 8" id="KW-0812">Transmembrane</keyword>
<dbReference type="OrthoDB" id="9810794at2"/>
<evidence type="ECO:0000256" key="1">
    <source>
        <dbReference type="ARBA" id="ARBA00004429"/>
    </source>
</evidence>
<feature type="transmembrane region" description="Helical" evidence="8">
    <location>
        <begin position="182"/>
        <end position="207"/>
    </location>
</feature>
<gene>
    <name evidence="10" type="ORF">SAMN04488561_6925</name>
</gene>
<keyword evidence="11" id="KW-1185">Reference proteome</keyword>
<evidence type="ECO:0000256" key="7">
    <source>
        <dbReference type="ARBA" id="ARBA00023136"/>
    </source>
</evidence>
<comment type="subcellular location">
    <subcellularLocation>
        <location evidence="1">Cell inner membrane</location>
        <topology evidence="1">Multi-pass membrane protein</topology>
    </subcellularLocation>
    <subcellularLocation>
        <location evidence="8">Cell membrane</location>
        <topology evidence="8">Multi-pass membrane protein</topology>
    </subcellularLocation>
</comment>
<keyword evidence="7 8" id="KW-0472">Membrane</keyword>
<reference evidence="11" key="1">
    <citation type="submission" date="2016-10" db="EMBL/GenBank/DDBJ databases">
        <authorList>
            <person name="Varghese N."/>
            <person name="Submissions S."/>
        </authorList>
    </citation>
    <scope>NUCLEOTIDE SEQUENCE [LARGE SCALE GENOMIC DNA]</scope>
    <source>
        <strain evidence="11">DSM 45237</strain>
    </source>
</reference>
<feature type="transmembrane region" description="Helical" evidence="8">
    <location>
        <begin position="233"/>
        <end position="252"/>
    </location>
</feature>
<keyword evidence="2 8" id="KW-0813">Transport</keyword>
<dbReference type="Proteomes" id="UP000181980">
    <property type="component" value="Unassembled WGS sequence"/>
</dbReference>
<dbReference type="Pfam" id="PF00528">
    <property type="entry name" value="BPD_transp_1"/>
    <property type="match status" value="1"/>
</dbReference>
<evidence type="ECO:0000256" key="5">
    <source>
        <dbReference type="ARBA" id="ARBA00022692"/>
    </source>
</evidence>
<evidence type="ECO:0000256" key="4">
    <source>
        <dbReference type="ARBA" id="ARBA00022519"/>
    </source>
</evidence>
<evidence type="ECO:0000256" key="8">
    <source>
        <dbReference type="RuleBase" id="RU363032"/>
    </source>
</evidence>
<dbReference type="SUPFAM" id="SSF161098">
    <property type="entry name" value="MetI-like"/>
    <property type="match status" value="1"/>
</dbReference>
<dbReference type="Gene3D" id="1.10.3720.10">
    <property type="entry name" value="MetI-like"/>
    <property type="match status" value="1"/>
</dbReference>
<keyword evidence="6 8" id="KW-1133">Transmembrane helix</keyword>